<dbReference type="AlphaFoldDB" id="A0A1X0Q5S0"/>
<protein>
    <submittedName>
        <fullName evidence="1">Uncharacterized protein</fullName>
    </submittedName>
</protein>
<evidence type="ECO:0000313" key="1">
    <source>
        <dbReference type="EMBL" id="ORD92958.1"/>
    </source>
</evidence>
<reference evidence="1 2" key="1">
    <citation type="journal article" date="2017" name="Environ. Microbiol.">
        <title>Decay of the glycolytic pathway and adaptation to intranuclear parasitism within Enterocytozoonidae microsporidia.</title>
        <authorList>
            <person name="Wiredu Boakye D."/>
            <person name="Jaroenlak P."/>
            <person name="Prachumwat A."/>
            <person name="Williams T.A."/>
            <person name="Bateman K.S."/>
            <person name="Itsathitphaisarn O."/>
            <person name="Sritunyalucksana K."/>
            <person name="Paszkiewicz K.H."/>
            <person name="Moore K.A."/>
            <person name="Stentiford G.D."/>
            <person name="Williams B.A."/>
        </authorList>
    </citation>
    <scope>NUCLEOTIDE SEQUENCE [LARGE SCALE GENOMIC DNA]</scope>
    <source>
        <strain evidence="2">canceri</strain>
    </source>
</reference>
<comment type="caution">
    <text evidence="1">The sequence shown here is derived from an EMBL/GenBank/DDBJ whole genome shotgun (WGS) entry which is preliminary data.</text>
</comment>
<accession>A0A1X0Q5S0</accession>
<proteinExistence type="predicted"/>
<organism evidence="1 2">
    <name type="scientific">Hepatospora eriocheir</name>
    <dbReference type="NCBI Taxonomy" id="1081669"/>
    <lineage>
        <taxon>Eukaryota</taxon>
        <taxon>Fungi</taxon>
        <taxon>Fungi incertae sedis</taxon>
        <taxon>Microsporidia</taxon>
        <taxon>Hepatosporidae</taxon>
        <taxon>Hepatospora</taxon>
    </lineage>
</organism>
<name>A0A1X0Q5S0_9MICR</name>
<dbReference type="Proteomes" id="UP000192501">
    <property type="component" value="Unassembled WGS sequence"/>
</dbReference>
<gene>
    <name evidence="1" type="ORF">A0H76_2893</name>
</gene>
<dbReference type="VEuPathDB" id="MicrosporidiaDB:A0H76_2893"/>
<sequence length="62" mass="7808">MVKQKNYVRKFYHNFFIKFLKKLQPMNKRLKLIITVFLLSDNNKKYIIFKQYINETYFHSRS</sequence>
<evidence type="ECO:0000313" key="2">
    <source>
        <dbReference type="Proteomes" id="UP000192501"/>
    </source>
</evidence>
<dbReference type="EMBL" id="LTAI01002149">
    <property type="protein sequence ID" value="ORD92958.1"/>
    <property type="molecule type" value="Genomic_DNA"/>
</dbReference>